<evidence type="ECO:0000256" key="1">
    <source>
        <dbReference type="SAM" id="Phobius"/>
    </source>
</evidence>
<dbReference type="AlphaFoldDB" id="A0A7Y9QZR6"/>
<feature type="transmembrane region" description="Helical" evidence="1">
    <location>
        <begin position="18"/>
        <end position="39"/>
    </location>
</feature>
<evidence type="ECO:0000313" key="3">
    <source>
        <dbReference type="Proteomes" id="UP000518288"/>
    </source>
</evidence>
<organism evidence="2 3">
    <name type="scientific">Sphaerotilus montanus</name>
    <dbReference type="NCBI Taxonomy" id="522889"/>
    <lineage>
        <taxon>Bacteria</taxon>
        <taxon>Pseudomonadati</taxon>
        <taxon>Pseudomonadota</taxon>
        <taxon>Betaproteobacteria</taxon>
        <taxon>Burkholderiales</taxon>
        <taxon>Sphaerotilaceae</taxon>
        <taxon>Sphaerotilus</taxon>
    </lineage>
</organism>
<protein>
    <recommendedName>
        <fullName evidence="4">DUF454 domain-containing protein</fullName>
    </recommendedName>
</protein>
<dbReference type="InterPro" id="IPR007401">
    <property type="entry name" value="DUF454"/>
</dbReference>
<dbReference type="Pfam" id="PF04304">
    <property type="entry name" value="DUF454"/>
    <property type="match status" value="1"/>
</dbReference>
<evidence type="ECO:0000313" key="2">
    <source>
        <dbReference type="EMBL" id="NYG33634.1"/>
    </source>
</evidence>
<dbReference type="PANTHER" id="PTHR35813">
    <property type="entry name" value="INNER MEMBRANE PROTEIN YBAN"/>
    <property type="match status" value="1"/>
</dbReference>
<proteinExistence type="predicted"/>
<dbReference type="GO" id="GO:0005886">
    <property type="term" value="C:plasma membrane"/>
    <property type="evidence" value="ECO:0007669"/>
    <property type="project" value="TreeGrafter"/>
</dbReference>
<dbReference type="RefSeq" id="WP_179634376.1">
    <property type="nucleotide sequence ID" value="NZ_JACCFH010000001.1"/>
</dbReference>
<reference evidence="2 3" key="1">
    <citation type="submission" date="2020-07" db="EMBL/GenBank/DDBJ databases">
        <title>Genomic Encyclopedia of Archaeal and Bacterial Type Strains, Phase II (KMG-II): from individual species to whole genera.</title>
        <authorList>
            <person name="Goeker M."/>
        </authorList>
    </citation>
    <scope>NUCLEOTIDE SEQUENCE [LARGE SCALE GENOMIC DNA]</scope>
    <source>
        <strain evidence="2 3">DSM 21226</strain>
    </source>
</reference>
<sequence>MSPAIPVTPPRRPAWQRVLWLMAGGTSLLLGIAGIFLPLLPTTPFVLLAAACFSRGSTRCEAWLLGHPRFGPMVRDWRQHRAVPLRAKQLALVMMAIGSVTAAFTLPRLQWLPALCCTAVAWWLWHLPTRETLPQPQDEGASSSGNSGKV</sequence>
<keyword evidence="1" id="KW-0812">Transmembrane</keyword>
<keyword evidence="1" id="KW-1133">Transmembrane helix</keyword>
<dbReference type="Proteomes" id="UP000518288">
    <property type="component" value="Unassembled WGS sequence"/>
</dbReference>
<gene>
    <name evidence="2" type="ORF">BDD16_002620</name>
</gene>
<keyword evidence="3" id="KW-1185">Reference proteome</keyword>
<name>A0A7Y9QZR6_9BURK</name>
<comment type="caution">
    <text evidence="2">The sequence shown here is derived from an EMBL/GenBank/DDBJ whole genome shotgun (WGS) entry which is preliminary data.</text>
</comment>
<dbReference type="PANTHER" id="PTHR35813:SF1">
    <property type="entry name" value="INNER MEMBRANE PROTEIN YBAN"/>
    <property type="match status" value="1"/>
</dbReference>
<accession>A0A7Y9QZR6</accession>
<evidence type="ECO:0008006" key="4">
    <source>
        <dbReference type="Google" id="ProtNLM"/>
    </source>
</evidence>
<dbReference type="EMBL" id="JACCFH010000001">
    <property type="protein sequence ID" value="NYG33634.1"/>
    <property type="molecule type" value="Genomic_DNA"/>
</dbReference>
<keyword evidence="1" id="KW-0472">Membrane</keyword>
<feature type="transmembrane region" description="Helical" evidence="1">
    <location>
        <begin position="87"/>
        <end position="105"/>
    </location>
</feature>